<accession>A0ABT8F9G2</accession>
<dbReference type="Proteomes" id="UP001168552">
    <property type="component" value="Unassembled WGS sequence"/>
</dbReference>
<evidence type="ECO:0000313" key="5">
    <source>
        <dbReference type="Proteomes" id="UP001168552"/>
    </source>
</evidence>
<dbReference type="InterPro" id="IPR043147">
    <property type="entry name" value="Penicillin_amidase_A-knob"/>
</dbReference>
<dbReference type="Gene3D" id="1.10.439.10">
    <property type="entry name" value="Penicillin Amidohydrolase, domain 1"/>
    <property type="match status" value="1"/>
</dbReference>
<dbReference type="InterPro" id="IPR043146">
    <property type="entry name" value="Penicillin_amidase_N_B-knob"/>
</dbReference>
<dbReference type="EC" id="3.5.1.-" evidence="4"/>
<organism evidence="4 5">
    <name type="scientific">Shiella aurantiaca</name>
    <dbReference type="NCBI Taxonomy" id="3058365"/>
    <lineage>
        <taxon>Bacteria</taxon>
        <taxon>Pseudomonadati</taxon>
        <taxon>Bacteroidota</taxon>
        <taxon>Cytophagia</taxon>
        <taxon>Cytophagales</taxon>
        <taxon>Shiellaceae</taxon>
        <taxon>Shiella</taxon>
    </lineage>
</organism>
<keyword evidence="5" id="KW-1185">Reference proteome</keyword>
<comment type="caution">
    <text evidence="4">The sequence shown here is derived from an EMBL/GenBank/DDBJ whole genome shotgun (WGS) entry which is preliminary data.</text>
</comment>
<evidence type="ECO:0000256" key="1">
    <source>
        <dbReference type="ARBA" id="ARBA00006586"/>
    </source>
</evidence>
<evidence type="ECO:0000313" key="4">
    <source>
        <dbReference type="EMBL" id="MDN4166596.1"/>
    </source>
</evidence>
<dbReference type="InterPro" id="IPR014395">
    <property type="entry name" value="Pen/GL7ACA/AHL_acylase"/>
</dbReference>
<dbReference type="Pfam" id="PF01804">
    <property type="entry name" value="Penicil_amidase"/>
    <property type="match status" value="1"/>
</dbReference>
<dbReference type="Gene3D" id="3.60.20.10">
    <property type="entry name" value="Glutamine Phosphoribosylpyrophosphate, subunit 1, domain 1"/>
    <property type="match status" value="1"/>
</dbReference>
<sequence length="809" mass="91835">MKFLKFATSLLLSGALFYFLHFSHGIIPPLGKLLDPFSGFWQNATSEALAPQEDISIPGLQQPVKISYDSASIPHIQAQNLHDLYLAQGYVTAQHRLWQMEFQTMAAAGRLSEIVGSRAVSYDQRQRRKGLGFGAENALSMLEKDTVLFSYVQAYSEGVNAYIRQLSPKDFPLEYKILNYNPEPWSPYKTTLLLKYMADMLTGGDVDEQNTNALKLLGSSYFALLYPDFPEGLDPVAPAGTVWDFEPVAVTTPENVQFPLLFSADSTEKREPGIGSNNWAVSGSKTASGSPILANDPHLALNLPSIWYAMHLQSPEVNTMGATLTGALGVISGFNDSIAWGVTNATRDVRDWYKITFRDSRKEEYLFDGKWLKTQKRIEEIKIKGEESRFDTLVFTHHGPIVYDENYQTSHSLAGFALRWIAHDPSQEQRTFFQLNQARNYKEYTEALPYFSCPAQNIVFASNQGDIALWVQGKFPLRWQDQGKFLLDGSQSAYDWQGFIPQDHAVHILNPERGFVSSANQHSADANYPYYIYDNSFEHYRNRRINQRLTAMTGITPQDMMALQMDNYNLKAAEALAVILPSLDSLSASAESEKIKKALQQWDFMNTALQSAPAYFEIWWHYFYRELWKDLWAQNKALRWPDSYVTIAMLQNFENSIFQDNDTLLFHHDLRDLSQSTFAQMVDSVARWEEKEQKPMEWGRLKKSSIQHLAQLAPFSVDNLMVDGNRSIINANSGRNGASWRMVVELSTPVKAYAIYPGGQSGNPGNPAYSDFIEPWRTGKFLSLHFPARGDSLSEVYRSHQLLPNPEQP</sequence>
<dbReference type="Gene3D" id="2.30.120.10">
    <property type="match status" value="1"/>
</dbReference>
<dbReference type="CDD" id="cd03747">
    <property type="entry name" value="Ntn_PGA_like"/>
    <property type="match status" value="1"/>
</dbReference>
<dbReference type="RefSeq" id="WP_320005134.1">
    <property type="nucleotide sequence ID" value="NZ_JAUHJS010000007.1"/>
</dbReference>
<keyword evidence="2 4" id="KW-0378">Hydrolase</keyword>
<name>A0ABT8F9G2_9BACT</name>
<dbReference type="PIRSF" id="PIRSF001227">
    <property type="entry name" value="Pen_acylase"/>
    <property type="match status" value="1"/>
</dbReference>
<dbReference type="EMBL" id="JAUHJS010000007">
    <property type="protein sequence ID" value="MDN4166596.1"/>
    <property type="molecule type" value="Genomic_DNA"/>
</dbReference>
<dbReference type="Gene3D" id="1.10.1400.10">
    <property type="match status" value="1"/>
</dbReference>
<dbReference type="GO" id="GO:0016787">
    <property type="term" value="F:hydrolase activity"/>
    <property type="evidence" value="ECO:0007669"/>
    <property type="project" value="UniProtKB-KW"/>
</dbReference>
<dbReference type="InterPro" id="IPR002692">
    <property type="entry name" value="S45"/>
</dbReference>
<gene>
    <name evidence="4" type="ORF">QWY31_13890</name>
</gene>
<evidence type="ECO:0000256" key="2">
    <source>
        <dbReference type="ARBA" id="ARBA00022801"/>
    </source>
</evidence>
<protein>
    <submittedName>
        <fullName evidence="4">Penicillin acylase family protein</fullName>
        <ecNumber evidence="4">3.5.1.-</ecNumber>
    </submittedName>
</protein>
<evidence type="ECO:0000256" key="3">
    <source>
        <dbReference type="ARBA" id="ARBA00023145"/>
    </source>
</evidence>
<dbReference type="PANTHER" id="PTHR34218:SF4">
    <property type="entry name" value="ACYL-HOMOSERINE LACTONE ACYLASE QUIP"/>
    <property type="match status" value="1"/>
</dbReference>
<comment type="similarity">
    <text evidence="1">Belongs to the peptidase S45 family.</text>
</comment>
<reference evidence="4" key="1">
    <citation type="submission" date="2023-06" db="EMBL/GenBank/DDBJ databases">
        <title>Cytophagales bacterium Strain LB-30, isolated from soil.</title>
        <authorList>
            <person name="Liu B."/>
        </authorList>
    </citation>
    <scope>NUCLEOTIDE SEQUENCE</scope>
    <source>
        <strain evidence="4">LB-30</strain>
    </source>
</reference>
<dbReference type="InterPro" id="IPR029055">
    <property type="entry name" value="Ntn_hydrolases_N"/>
</dbReference>
<dbReference type="SUPFAM" id="SSF56235">
    <property type="entry name" value="N-terminal nucleophile aminohydrolases (Ntn hydrolases)"/>
    <property type="match status" value="1"/>
</dbReference>
<dbReference type="InterPro" id="IPR023343">
    <property type="entry name" value="Penicillin_amidase_dom1"/>
</dbReference>
<keyword evidence="3" id="KW-0865">Zymogen</keyword>
<proteinExistence type="inferred from homology"/>
<dbReference type="PANTHER" id="PTHR34218">
    <property type="entry name" value="PEPTIDASE S45 PENICILLIN AMIDASE"/>
    <property type="match status" value="1"/>
</dbReference>